<evidence type="ECO:0000256" key="5">
    <source>
        <dbReference type="SAM" id="MobiDB-lite"/>
    </source>
</evidence>
<dbReference type="OrthoDB" id="3268119at2"/>
<dbReference type="Proteomes" id="UP000242415">
    <property type="component" value="Unassembled WGS sequence"/>
</dbReference>
<dbReference type="GO" id="GO:0006417">
    <property type="term" value="P:regulation of translation"/>
    <property type="evidence" value="ECO:0007669"/>
    <property type="project" value="UniProtKB-KW"/>
</dbReference>
<dbReference type="AlphaFoldDB" id="A0A1H3MVV0"/>
<keyword evidence="3 4" id="KW-0810">Translation regulation</keyword>
<dbReference type="HAMAP" id="MF_01185">
    <property type="entry name" value="FliW"/>
    <property type="match status" value="1"/>
</dbReference>
<evidence type="ECO:0000256" key="4">
    <source>
        <dbReference type="HAMAP-Rule" id="MF_01185"/>
    </source>
</evidence>
<dbReference type="GO" id="GO:0044780">
    <property type="term" value="P:bacterial-type flagellum assembly"/>
    <property type="evidence" value="ECO:0007669"/>
    <property type="project" value="UniProtKB-UniRule"/>
</dbReference>
<dbReference type="PANTHER" id="PTHR39190:SF1">
    <property type="entry name" value="FLAGELLAR ASSEMBLY FACTOR FLIW"/>
    <property type="match status" value="1"/>
</dbReference>
<reference evidence="7" key="1">
    <citation type="submission" date="2016-10" db="EMBL/GenBank/DDBJ databases">
        <authorList>
            <person name="Varghese N."/>
            <person name="Submissions S."/>
        </authorList>
    </citation>
    <scope>NUCLEOTIDE SEQUENCE [LARGE SCALE GENOMIC DNA]</scope>
    <source>
        <strain evidence="7">DSM 45245</strain>
    </source>
</reference>
<keyword evidence="6" id="KW-0969">Cilium</keyword>
<keyword evidence="2 4" id="KW-1005">Bacterial flagellum biogenesis</keyword>
<dbReference type="SUPFAM" id="SSF141457">
    <property type="entry name" value="BH3618-like"/>
    <property type="match status" value="1"/>
</dbReference>
<dbReference type="Pfam" id="PF02623">
    <property type="entry name" value="FliW"/>
    <property type="match status" value="1"/>
</dbReference>
<keyword evidence="6" id="KW-0966">Cell projection</keyword>
<comment type="subunit">
    <text evidence="4">Interacts with translational regulator CsrA and flagellin(s).</text>
</comment>
<evidence type="ECO:0000313" key="6">
    <source>
        <dbReference type="EMBL" id="SDY80726.1"/>
    </source>
</evidence>
<evidence type="ECO:0000256" key="3">
    <source>
        <dbReference type="ARBA" id="ARBA00022845"/>
    </source>
</evidence>
<dbReference type="RefSeq" id="WP_091555584.1">
    <property type="nucleotide sequence ID" value="NZ_FNPH01000003.1"/>
</dbReference>
<feature type="region of interest" description="Disordered" evidence="5">
    <location>
        <begin position="1"/>
        <end position="20"/>
    </location>
</feature>
<protein>
    <recommendedName>
        <fullName evidence="4">Flagellar assembly factor FliW</fullName>
    </recommendedName>
</protein>
<dbReference type="InterPro" id="IPR024046">
    <property type="entry name" value="Flagellar_assmbl_FliW_dom_sf"/>
</dbReference>
<dbReference type="InterPro" id="IPR003775">
    <property type="entry name" value="Flagellar_assembly_factor_FliW"/>
</dbReference>
<evidence type="ECO:0000313" key="7">
    <source>
        <dbReference type="Proteomes" id="UP000242415"/>
    </source>
</evidence>
<evidence type="ECO:0000256" key="1">
    <source>
        <dbReference type="ARBA" id="ARBA00022490"/>
    </source>
</evidence>
<comment type="subcellular location">
    <subcellularLocation>
        <location evidence="4">Cytoplasm</location>
    </subcellularLocation>
</comment>
<keyword evidence="7" id="KW-1185">Reference proteome</keyword>
<comment type="similarity">
    <text evidence="4">Belongs to the FliW family.</text>
</comment>
<dbReference type="PANTHER" id="PTHR39190">
    <property type="entry name" value="FLAGELLAR ASSEMBLY FACTOR FLIW"/>
    <property type="match status" value="1"/>
</dbReference>
<comment type="function">
    <text evidence="4">Acts as an anti-CsrA protein, binds CsrA and prevents it from repressing translation of its target genes, one of which is flagellin. Binds to flagellin and participates in the assembly of the flagellum.</text>
</comment>
<dbReference type="STRING" id="405436.SAMN05444365_103544"/>
<keyword evidence="1 4" id="KW-0963">Cytoplasm</keyword>
<keyword evidence="4" id="KW-0143">Chaperone</keyword>
<organism evidence="6 7">
    <name type="scientific">Micromonospora pattaloongensis</name>
    <dbReference type="NCBI Taxonomy" id="405436"/>
    <lineage>
        <taxon>Bacteria</taxon>
        <taxon>Bacillati</taxon>
        <taxon>Actinomycetota</taxon>
        <taxon>Actinomycetes</taxon>
        <taxon>Micromonosporales</taxon>
        <taxon>Micromonosporaceae</taxon>
        <taxon>Micromonospora</taxon>
    </lineage>
</organism>
<sequence>MVIPAAASDRSGDVPVQSGAAPAADTLPTIELVRPMPGFPGHRRFVLVRLDADGLLYAFTSADDPQLRFMVVPPPAFFPDYAPEIDDETMHLLGVDDPEQVLVLLVVTVGESPSDATANLMAPILVDQINRRAVQAVLTGSGLPVRAPLTTS</sequence>
<dbReference type="EMBL" id="FNPH01000003">
    <property type="protein sequence ID" value="SDY80726.1"/>
    <property type="molecule type" value="Genomic_DNA"/>
</dbReference>
<proteinExistence type="inferred from homology"/>
<dbReference type="Gene3D" id="2.30.290.10">
    <property type="entry name" value="BH3618-like"/>
    <property type="match status" value="1"/>
</dbReference>
<name>A0A1H3MVV0_9ACTN</name>
<keyword evidence="6" id="KW-0282">Flagellum</keyword>
<gene>
    <name evidence="4" type="primary">fliW</name>
    <name evidence="6" type="ORF">SAMN05444365_103544</name>
</gene>
<accession>A0A1H3MVV0</accession>
<evidence type="ECO:0000256" key="2">
    <source>
        <dbReference type="ARBA" id="ARBA00022795"/>
    </source>
</evidence>
<dbReference type="GO" id="GO:0005737">
    <property type="term" value="C:cytoplasm"/>
    <property type="evidence" value="ECO:0007669"/>
    <property type="project" value="UniProtKB-SubCell"/>
</dbReference>